<accession>A0ABU0JLT9</accession>
<name>A0ABU0JLT9_9HYPH</name>
<organism evidence="1 2">
    <name type="scientific">Labrys wisconsinensis</name>
    <dbReference type="NCBI Taxonomy" id="425677"/>
    <lineage>
        <taxon>Bacteria</taxon>
        <taxon>Pseudomonadati</taxon>
        <taxon>Pseudomonadota</taxon>
        <taxon>Alphaproteobacteria</taxon>
        <taxon>Hyphomicrobiales</taxon>
        <taxon>Xanthobacteraceae</taxon>
        <taxon>Labrys</taxon>
    </lineage>
</organism>
<proteinExistence type="predicted"/>
<dbReference type="RefSeq" id="WP_307286231.1">
    <property type="nucleotide sequence ID" value="NZ_JAUSVX010000032.1"/>
</dbReference>
<gene>
    <name evidence="1" type="ORF">QO011_008297</name>
</gene>
<dbReference type="Proteomes" id="UP001242480">
    <property type="component" value="Unassembled WGS sequence"/>
</dbReference>
<sequence length="80" mass="8591">MAAHRTNRDLPMNLWGSQAVLPKGTLVHLVKGASGIGTEGDLWAVSNTKLLMDLTGNTHDPKYRYAFVPTDAVVADGEAK</sequence>
<evidence type="ECO:0000313" key="1">
    <source>
        <dbReference type="EMBL" id="MDQ0475255.1"/>
    </source>
</evidence>
<reference evidence="1 2" key="1">
    <citation type="submission" date="2023-07" db="EMBL/GenBank/DDBJ databases">
        <title>Genomic Encyclopedia of Type Strains, Phase IV (KMG-IV): sequencing the most valuable type-strain genomes for metagenomic binning, comparative biology and taxonomic classification.</title>
        <authorList>
            <person name="Goeker M."/>
        </authorList>
    </citation>
    <scope>NUCLEOTIDE SEQUENCE [LARGE SCALE GENOMIC DNA]</scope>
    <source>
        <strain evidence="1 2">DSM 19619</strain>
    </source>
</reference>
<comment type="caution">
    <text evidence="1">The sequence shown here is derived from an EMBL/GenBank/DDBJ whole genome shotgun (WGS) entry which is preliminary data.</text>
</comment>
<protein>
    <submittedName>
        <fullName evidence="1">Uncharacterized protein</fullName>
    </submittedName>
</protein>
<keyword evidence="2" id="KW-1185">Reference proteome</keyword>
<evidence type="ECO:0000313" key="2">
    <source>
        <dbReference type="Proteomes" id="UP001242480"/>
    </source>
</evidence>
<dbReference type="EMBL" id="JAUSVX010000032">
    <property type="protein sequence ID" value="MDQ0475255.1"/>
    <property type="molecule type" value="Genomic_DNA"/>
</dbReference>